<dbReference type="InterPro" id="IPR050904">
    <property type="entry name" value="Adhesion/Biosynth-related"/>
</dbReference>
<feature type="domain" description="FAS1" evidence="3">
    <location>
        <begin position="351"/>
        <end position="490"/>
    </location>
</feature>
<protein>
    <recommendedName>
        <fullName evidence="3">FAS1 domain-containing protein</fullName>
    </recommendedName>
</protein>
<keyword evidence="2" id="KW-0732">Signal</keyword>
<dbReference type="PANTHER" id="PTHR10900:SF125">
    <property type="entry name" value="FAS1 DOMAIN-CONTAINING PROTEIN YLR001C"/>
    <property type="match status" value="1"/>
</dbReference>
<sequence>MRVSLLLPVASAAFVAANFIVIPDEQTVKLVAFNRNQAPIAPDDKPAVVEPEKPHHRDGKPCHEKDDVHSRHGLHPQFILRERYAESGFYNVPAFDTASVEGFGQANIFDSEAKFEPSAFFHFYRPTGEHHHRHGGPHGGPREGPHSRPHPGPLEGPRKGPTRGPRGPPYGSPREDPHGFSRRRPEEWPPKPPGDRPPRYRPLPREPREPRDEPPSWPPRPPREPGHKPPPPHWDLPRDPEEPGFPGDRRPPRWGPPSRPGEPRDEPRHEPPEFPKPPPPRWGPPRDYPDNPDSRNPPHWGPPRRPGEPGEEPPHREPLPHWPPEHGPPDYPEKEPKHPPPHRGWKPHPPNETIWQLISKSEHTTKFAEIVSEHEELVAILNGTLANHTLFVPTNQAFEKFKKAPKDWKPPKDLVKKFLTYHISNDVYSAFKLLLGHTIPSALDGGDIGGAQRIRVALGPGGLAVNFYSRIVAADIFATNGVIHAVDSVLFPPPPVGRIIQFFPSEFSTFLLAVHLTNLTHEIPHEHTGGTLFAPPNDAFQKLGPKINAFLFSPWGRKYLKALLKYHVVVNETLYSDAYYHPGSKSEVKAKDIPKGHYHVDLPTLLEGKHLSIDISRFGGLITILINSQSSVKVQDIIAKDGVIQVVSNVLIPPKKPPTGDLGAQEAKAIDDAEDLENTMGMTLRQFRQRFEGLLEDDGVTEKYGGEWED</sequence>
<feature type="compositionally biased region" description="Pro residues" evidence="1">
    <location>
        <begin position="274"/>
        <end position="283"/>
    </location>
</feature>
<feature type="compositionally biased region" description="Basic and acidic residues" evidence="1">
    <location>
        <begin position="261"/>
        <end position="273"/>
    </location>
</feature>
<dbReference type="Proteomes" id="UP001373714">
    <property type="component" value="Unassembled WGS sequence"/>
</dbReference>
<organism evidence="4 5">
    <name type="scientific">Orbilia blumenaviensis</name>
    <dbReference type="NCBI Taxonomy" id="1796055"/>
    <lineage>
        <taxon>Eukaryota</taxon>
        <taxon>Fungi</taxon>
        <taxon>Dikarya</taxon>
        <taxon>Ascomycota</taxon>
        <taxon>Pezizomycotina</taxon>
        <taxon>Orbiliomycetes</taxon>
        <taxon>Orbiliales</taxon>
        <taxon>Orbiliaceae</taxon>
        <taxon>Orbilia</taxon>
    </lineage>
</organism>
<reference evidence="4 5" key="1">
    <citation type="submission" date="2019-10" db="EMBL/GenBank/DDBJ databases">
        <authorList>
            <person name="Palmer J.M."/>
        </authorList>
    </citation>
    <scope>NUCLEOTIDE SEQUENCE [LARGE SCALE GENOMIC DNA]</scope>
    <source>
        <strain evidence="4 5">TWF730</strain>
    </source>
</reference>
<dbReference type="SUPFAM" id="SSF82153">
    <property type="entry name" value="FAS1 domain"/>
    <property type="match status" value="2"/>
</dbReference>
<feature type="region of interest" description="Disordered" evidence="1">
    <location>
        <begin position="42"/>
        <end position="70"/>
    </location>
</feature>
<dbReference type="InterPro" id="IPR000782">
    <property type="entry name" value="FAS1_domain"/>
</dbReference>
<comment type="caution">
    <text evidence="4">The sequence shown here is derived from an EMBL/GenBank/DDBJ whole genome shotgun (WGS) entry which is preliminary data.</text>
</comment>
<feature type="compositionally biased region" description="Basic and acidic residues" evidence="1">
    <location>
        <begin position="305"/>
        <end position="338"/>
    </location>
</feature>
<dbReference type="InterPro" id="IPR036378">
    <property type="entry name" value="FAS1_dom_sf"/>
</dbReference>
<feature type="signal peptide" evidence="2">
    <location>
        <begin position="1"/>
        <end position="17"/>
    </location>
</feature>
<accession>A0AAV9VDM6</accession>
<dbReference type="Pfam" id="PF02469">
    <property type="entry name" value="Fasciclin"/>
    <property type="match status" value="2"/>
</dbReference>
<dbReference type="Gene3D" id="2.30.180.10">
    <property type="entry name" value="FAS1 domain"/>
    <property type="match status" value="2"/>
</dbReference>
<dbReference type="PANTHER" id="PTHR10900">
    <property type="entry name" value="PERIOSTIN-RELATED"/>
    <property type="match status" value="1"/>
</dbReference>
<evidence type="ECO:0000256" key="1">
    <source>
        <dbReference type="SAM" id="MobiDB-lite"/>
    </source>
</evidence>
<evidence type="ECO:0000313" key="5">
    <source>
        <dbReference type="Proteomes" id="UP001373714"/>
    </source>
</evidence>
<dbReference type="EMBL" id="JAVHNS010000003">
    <property type="protein sequence ID" value="KAK6360091.1"/>
    <property type="molecule type" value="Genomic_DNA"/>
</dbReference>
<dbReference type="PRINTS" id="PR01217">
    <property type="entry name" value="PRICHEXTENSN"/>
</dbReference>
<proteinExistence type="predicted"/>
<gene>
    <name evidence="4" type="ORF">TWF730_006245</name>
</gene>
<feature type="domain" description="FAS1" evidence="3">
    <location>
        <begin position="494"/>
        <end position="651"/>
    </location>
</feature>
<feature type="chain" id="PRO_5043709881" description="FAS1 domain-containing protein" evidence="2">
    <location>
        <begin position="18"/>
        <end position="710"/>
    </location>
</feature>
<dbReference type="SMART" id="SM00554">
    <property type="entry name" value="FAS1"/>
    <property type="match status" value="2"/>
</dbReference>
<dbReference type="PROSITE" id="PS50213">
    <property type="entry name" value="FAS1"/>
    <property type="match status" value="2"/>
</dbReference>
<feature type="compositionally biased region" description="Basic and acidic residues" evidence="1">
    <location>
        <begin position="173"/>
        <end position="214"/>
    </location>
</feature>
<dbReference type="AlphaFoldDB" id="A0AAV9VDM6"/>
<evidence type="ECO:0000259" key="3">
    <source>
        <dbReference type="PROSITE" id="PS50213"/>
    </source>
</evidence>
<feature type="region of interest" description="Disordered" evidence="1">
    <location>
        <begin position="126"/>
        <end position="352"/>
    </location>
</feature>
<evidence type="ECO:0000313" key="4">
    <source>
        <dbReference type="EMBL" id="KAK6360091.1"/>
    </source>
</evidence>
<feature type="compositionally biased region" description="Basic and acidic residues" evidence="1">
    <location>
        <begin position="235"/>
        <end position="251"/>
    </location>
</feature>
<keyword evidence="5" id="KW-1185">Reference proteome</keyword>
<evidence type="ECO:0000256" key="2">
    <source>
        <dbReference type="SAM" id="SignalP"/>
    </source>
</evidence>
<name>A0AAV9VDM6_9PEZI</name>